<evidence type="ECO:0000313" key="7">
    <source>
        <dbReference type="Proteomes" id="UP000252355"/>
    </source>
</evidence>
<keyword evidence="1" id="KW-0677">Repeat</keyword>
<dbReference type="SMART" id="SM00028">
    <property type="entry name" value="TPR"/>
    <property type="match status" value="4"/>
</dbReference>
<dbReference type="PROSITE" id="PS50005">
    <property type="entry name" value="TPR"/>
    <property type="match status" value="3"/>
</dbReference>
<feature type="compositionally biased region" description="Basic and acidic residues" evidence="5">
    <location>
        <begin position="30"/>
        <end position="41"/>
    </location>
</feature>
<dbReference type="PROSITE" id="PS50293">
    <property type="entry name" value="TPR_REGION"/>
    <property type="match status" value="2"/>
</dbReference>
<dbReference type="InterPro" id="IPR011990">
    <property type="entry name" value="TPR-like_helical_dom_sf"/>
</dbReference>
<comment type="caution">
    <text evidence="6">The sequence shown here is derived from an EMBL/GenBank/DDBJ whole genome shotgun (WGS) entry which is preliminary data.</text>
</comment>
<sequence>MMLAVFSLGPWFLPAPADRAGFEVPGPANHQEEAGQPEERIGLAGVASPSGGSGSLGGVRGQRPARNRSGLWRPAPWAAEAAEIASSKIPELKKRLQDDPTDREALLALALEYSLERQYDKAVETYFALLRIDPNNFHAYNNLGILYKKAGQYRDSLYCYQQAQKIDPNSYWVPYNMGLAYEAMGRMQEAREAYGRALSLNPDFTLALQRLRELSEEAGAVKPLPKPPGAQIYLADGPDGQPRLVGGSGAAAPAGGPAPSGTPAGAAGGGKPAAPSPAAAVVAEKPPAEKPSTGAGRPAVAKPKPGHGLRTARTGPGAALFNQAMDALERDDLPKAIEFYVRCVLTERDFLAEPENGLIAKGLALLRDRPNIMKDGLFYRGFFTAITGNLAGAVNDLKIYLEQGPEQKVMETVFLEEAHRLVARYEREVAELEALKAKQAAEAAALAEARAAAARAASATATFTPRLDDVTLKQMDVDAIIDEANRLSRDARILDAIAVLKVGLEKDPDNLTLLMAMANAYTDLMFLKGDNEAGRMARELFARVVTQAPPDAKEHKLAQSFIEELDNRLK</sequence>
<feature type="compositionally biased region" description="Low complexity" evidence="5">
    <location>
        <begin position="272"/>
        <end position="285"/>
    </location>
</feature>
<reference evidence="6 7" key="1">
    <citation type="submission" date="2018-05" db="EMBL/GenBank/DDBJ databases">
        <title>A metagenomic window into the 2 km-deep terrestrial subsurface aquifer revealed taxonomically and functionally diverse microbial community comprising novel uncultured bacterial lineages.</title>
        <authorList>
            <person name="Kadnikov V.V."/>
            <person name="Mardanov A.V."/>
            <person name="Beletsky A.V."/>
            <person name="Banks D."/>
            <person name="Pimenov N.V."/>
            <person name="Frank Y.A."/>
            <person name="Karnachuk O.V."/>
            <person name="Ravin N.V."/>
        </authorList>
    </citation>
    <scope>NUCLEOTIDE SEQUENCE [LARGE SCALE GENOMIC DNA]</scope>
    <source>
        <strain evidence="6">BY5</strain>
    </source>
</reference>
<evidence type="ECO:0000256" key="2">
    <source>
        <dbReference type="ARBA" id="ARBA00022803"/>
    </source>
</evidence>
<dbReference type="Pfam" id="PF00515">
    <property type="entry name" value="TPR_1"/>
    <property type="match status" value="2"/>
</dbReference>
<dbReference type="InterPro" id="IPR019734">
    <property type="entry name" value="TPR_rpt"/>
</dbReference>
<evidence type="ECO:0000256" key="3">
    <source>
        <dbReference type="PROSITE-ProRule" id="PRU00339"/>
    </source>
</evidence>
<feature type="repeat" description="TPR" evidence="3">
    <location>
        <begin position="171"/>
        <end position="204"/>
    </location>
</feature>
<proteinExistence type="predicted"/>
<dbReference type="PANTHER" id="PTHR44943">
    <property type="entry name" value="CELLULOSE SYNTHASE OPERON PROTEIN C"/>
    <property type="match status" value="1"/>
</dbReference>
<dbReference type="Gene3D" id="1.25.40.10">
    <property type="entry name" value="Tetratricopeptide repeat domain"/>
    <property type="match status" value="3"/>
</dbReference>
<evidence type="ECO:0000256" key="5">
    <source>
        <dbReference type="SAM" id="MobiDB-lite"/>
    </source>
</evidence>
<dbReference type="AlphaFoldDB" id="A0A367ZSA1"/>
<feature type="region of interest" description="Disordered" evidence="5">
    <location>
        <begin position="219"/>
        <end position="313"/>
    </location>
</feature>
<accession>A0A367ZSA1</accession>
<feature type="coiled-coil region" evidence="4">
    <location>
        <begin position="415"/>
        <end position="449"/>
    </location>
</feature>
<feature type="compositionally biased region" description="Gly residues" evidence="5">
    <location>
        <begin position="51"/>
        <end position="60"/>
    </location>
</feature>
<feature type="compositionally biased region" description="Low complexity" evidence="5">
    <location>
        <begin position="250"/>
        <end position="265"/>
    </location>
</feature>
<dbReference type="PANTHER" id="PTHR44943:SF8">
    <property type="entry name" value="TPR REPEAT-CONTAINING PROTEIN MJ0263"/>
    <property type="match status" value="1"/>
</dbReference>
<name>A0A367ZSA1_9BACT</name>
<evidence type="ECO:0000256" key="4">
    <source>
        <dbReference type="SAM" id="Coils"/>
    </source>
</evidence>
<organism evidence="6 7">
    <name type="scientific">Candidatus Ozemobacter sibiricus</name>
    <dbReference type="NCBI Taxonomy" id="2268124"/>
    <lineage>
        <taxon>Bacteria</taxon>
        <taxon>Candidatus Ozemobacteria</taxon>
        <taxon>Candidatus Ozemobacterales</taxon>
        <taxon>Candidatus Ozemobacteraceae</taxon>
        <taxon>Candidatus Ozemobacter</taxon>
    </lineage>
</organism>
<keyword evidence="2 3" id="KW-0802">TPR repeat</keyword>
<feature type="repeat" description="TPR" evidence="3">
    <location>
        <begin position="103"/>
        <end position="136"/>
    </location>
</feature>
<dbReference type="InterPro" id="IPR051685">
    <property type="entry name" value="Ycf3/AcsC/BcsC/TPR_MFPF"/>
</dbReference>
<keyword evidence="4" id="KW-0175">Coiled coil</keyword>
<dbReference type="Pfam" id="PF14561">
    <property type="entry name" value="TPR_20"/>
    <property type="match status" value="1"/>
</dbReference>
<dbReference type="Proteomes" id="UP000252355">
    <property type="component" value="Unassembled WGS sequence"/>
</dbReference>
<dbReference type="EMBL" id="QOQW01000005">
    <property type="protein sequence ID" value="RCK80727.1"/>
    <property type="molecule type" value="Genomic_DNA"/>
</dbReference>
<feature type="repeat" description="TPR" evidence="3">
    <location>
        <begin position="137"/>
        <end position="170"/>
    </location>
</feature>
<evidence type="ECO:0000313" key="6">
    <source>
        <dbReference type="EMBL" id="RCK80727.1"/>
    </source>
</evidence>
<feature type="region of interest" description="Disordered" evidence="5">
    <location>
        <begin position="23"/>
        <end position="70"/>
    </location>
</feature>
<evidence type="ECO:0000256" key="1">
    <source>
        <dbReference type="ARBA" id="ARBA00022737"/>
    </source>
</evidence>
<protein>
    <submittedName>
        <fullName evidence="6">TPR repeat</fullName>
    </submittedName>
</protein>
<gene>
    <name evidence="6" type="ORF">OZSIB_3040</name>
</gene>
<dbReference type="SUPFAM" id="SSF48452">
    <property type="entry name" value="TPR-like"/>
    <property type="match status" value="2"/>
</dbReference>